<dbReference type="CDD" id="cd00160">
    <property type="entry name" value="RhoGEF"/>
    <property type="match status" value="1"/>
</dbReference>
<feature type="domain" description="CNH" evidence="6">
    <location>
        <begin position="590"/>
        <end position="900"/>
    </location>
</feature>
<dbReference type="SUPFAM" id="SSF50729">
    <property type="entry name" value="PH domain-like"/>
    <property type="match status" value="1"/>
</dbReference>
<dbReference type="InterPro" id="IPR001849">
    <property type="entry name" value="PH_domain"/>
</dbReference>
<proteinExistence type="predicted"/>
<dbReference type="InterPro" id="IPR000219">
    <property type="entry name" value="DH_dom"/>
</dbReference>
<dbReference type="PROSITE" id="PS50219">
    <property type="entry name" value="CNH"/>
    <property type="match status" value="1"/>
</dbReference>
<dbReference type="Pfam" id="PF00621">
    <property type="entry name" value="RhoGEF"/>
    <property type="match status" value="1"/>
</dbReference>
<sequence length="951" mass="107618">MQNNRAHPSVTIPQQSRSPAYHPPEVYSPYPFEVGSQSSDSLLSAWDATPTARRPSTTLEVPDRPLSRARSTFSTPTISPPQPEIHRSASQRLTIHSNKHRSSKSETLLNGRSPEDDYVARSYTPATPGPAPSFEISPSRSTEEPDSRVNKLTRELSNMTLHSEEGLKRFQKGSLDEKDEAWHSLVPTEAREALGKHEVERQCVLFEIFKSERDYVYDLHVIREVFVEPLKSAAPPIISPGERLQTFLSTVFWNLEQITAHHERLVEDLFARQREQHPLVQSVCDVILESFFQFKLDYESYIEHYPLAEQRHRTELNHNKAYQDFVQRCSRDPRTKKRDLVTFLSRPVTRLPRVNLILEHLQKRTEPDHPDAQDLPVVLGVLNDFLKSTQPGIAAAESKVKFWNLCDSLAFNKGEIIELALYNDTRCLIYAGTLARRSKSEMDWNPWYDLHVALLDNFLLITKEEKLPGDAIRRLVVSRPIPLAYLRLGSFDGPPENRKERPEEGSFLRVSYRAMYPFTVYHAFEKATRRYTLYASTEAARTKWYEVLVNTKAVEDARREGNRFFVPQVVDDGTFRVPGPRSGRSRKHPSGRVVHAVSFIASGGKRFMAFGCASGIYIGRRGETFRKILSYENAKSIIVLQDFNKVLIHHDGYLLSYSLEVLARVVQYQSPARALDASLETIAGQDGAVICCHAGKVKDRTIVVYAVKAFLHTNVYALEVCRPSDLGIQSSWNLQFPTLSFRPYGEYFYLPQDPYSVMTLTKTIAVATERGIAIADPQNTGKTVISIIPDFSGAPSNSTMGDLKAHCEASRPLGLVPCDISELMVIYDTMGCYVTKHGRPSRDSSFVRWEIKADSFLHRAPHVLLFCSEFIEVRDVQSGRLDQVIEGADIRLLYAPNVRSALPLVAWRGGKDDEAGLSEQIVELIDTAEITPVTPGSGVVVPPDVWDEWEM</sequence>
<evidence type="ECO:0000259" key="5">
    <source>
        <dbReference type="PROSITE" id="PS50010"/>
    </source>
</evidence>
<feature type="domain" description="DH" evidence="5">
    <location>
        <begin position="200"/>
        <end position="392"/>
    </location>
</feature>
<dbReference type="Pfam" id="PF15405">
    <property type="entry name" value="PH_5"/>
    <property type="match status" value="1"/>
</dbReference>
<accession>A0A0C9YCT2</accession>
<dbReference type="STRING" id="765257.A0A0C9YCT2"/>
<evidence type="ECO:0000259" key="6">
    <source>
        <dbReference type="PROSITE" id="PS50219"/>
    </source>
</evidence>
<protein>
    <recommendedName>
        <fullName evidence="9">Rho1 guanine nucleotide exchange factor 1</fullName>
    </recommendedName>
</protein>
<reference evidence="7 8" key="1">
    <citation type="submission" date="2014-04" db="EMBL/GenBank/DDBJ databases">
        <authorList>
            <consortium name="DOE Joint Genome Institute"/>
            <person name="Kuo A."/>
            <person name="Kohler A."/>
            <person name="Costa M.D."/>
            <person name="Nagy L.G."/>
            <person name="Floudas D."/>
            <person name="Copeland A."/>
            <person name="Barry K.W."/>
            <person name="Cichocki N."/>
            <person name="Veneault-Fourrey C."/>
            <person name="LaButti K."/>
            <person name="Lindquist E.A."/>
            <person name="Lipzen A."/>
            <person name="Lundell T."/>
            <person name="Morin E."/>
            <person name="Murat C."/>
            <person name="Sun H."/>
            <person name="Tunlid A."/>
            <person name="Henrissat B."/>
            <person name="Grigoriev I.V."/>
            <person name="Hibbett D.S."/>
            <person name="Martin F."/>
            <person name="Nordberg H.P."/>
            <person name="Cantor M.N."/>
            <person name="Hua S.X."/>
        </authorList>
    </citation>
    <scope>NUCLEOTIDE SEQUENCE [LARGE SCALE GENOMIC DNA]</scope>
    <source>
        <strain evidence="7 8">441</strain>
    </source>
</reference>
<dbReference type="OrthoDB" id="2272012at2759"/>
<organism evidence="7 8">
    <name type="scientific">Pisolithus microcarpus 441</name>
    <dbReference type="NCBI Taxonomy" id="765257"/>
    <lineage>
        <taxon>Eukaryota</taxon>
        <taxon>Fungi</taxon>
        <taxon>Dikarya</taxon>
        <taxon>Basidiomycota</taxon>
        <taxon>Agaricomycotina</taxon>
        <taxon>Agaricomycetes</taxon>
        <taxon>Agaricomycetidae</taxon>
        <taxon>Boletales</taxon>
        <taxon>Sclerodermatineae</taxon>
        <taxon>Pisolithaceae</taxon>
        <taxon>Pisolithus</taxon>
    </lineage>
</organism>
<dbReference type="PANTHER" id="PTHR46572:SF1">
    <property type="entry name" value="RHO1 GUANINE NUCLEOTIDE EXCHANGE FACTOR TUS1"/>
    <property type="match status" value="1"/>
</dbReference>
<dbReference type="EMBL" id="KN833737">
    <property type="protein sequence ID" value="KIK22625.1"/>
    <property type="molecule type" value="Genomic_DNA"/>
</dbReference>
<dbReference type="AlphaFoldDB" id="A0A0C9YCT2"/>
<evidence type="ECO:0000256" key="2">
    <source>
        <dbReference type="ARBA" id="ARBA00022658"/>
    </source>
</evidence>
<dbReference type="InterPro" id="IPR052233">
    <property type="entry name" value="Rho-type_GEFs"/>
</dbReference>
<evidence type="ECO:0000256" key="1">
    <source>
        <dbReference type="ARBA" id="ARBA00022553"/>
    </source>
</evidence>
<feature type="compositionally biased region" description="Polar residues" evidence="3">
    <location>
        <begin position="1"/>
        <end position="18"/>
    </location>
</feature>
<dbReference type="SMART" id="SM00233">
    <property type="entry name" value="PH"/>
    <property type="match status" value="1"/>
</dbReference>
<dbReference type="PROSITE" id="PS50010">
    <property type="entry name" value="DH_2"/>
    <property type="match status" value="1"/>
</dbReference>
<evidence type="ECO:0000256" key="3">
    <source>
        <dbReference type="SAM" id="MobiDB-lite"/>
    </source>
</evidence>
<evidence type="ECO:0000313" key="8">
    <source>
        <dbReference type="Proteomes" id="UP000054018"/>
    </source>
</evidence>
<dbReference type="HOGENOM" id="CLU_005275_0_0_1"/>
<dbReference type="Pfam" id="PF00780">
    <property type="entry name" value="CNH"/>
    <property type="match status" value="1"/>
</dbReference>
<evidence type="ECO:0008006" key="9">
    <source>
        <dbReference type="Google" id="ProtNLM"/>
    </source>
</evidence>
<keyword evidence="2" id="KW-0344">Guanine-nucleotide releasing factor</keyword>
<dbReference type="InterPro" id="IPR001180">
    <property type="entry name" value="CNH_dom"/>
</dbReference>
<keyword evidence="1" id="KW-0597">Phosphoprotein</keyword>
<reference evidence="8" key="2">
    <citation type="submission" date="2015-01" db="EMBL/GenBank/DDBJ databases">
        <title>Evolutionary Origins and Diversification of the Mycorrhizal Mutualists.</title>
        <authorList>
            <consortium name="DOE Joint Genome Institute"/>
            <consortium name="Mycorrhizal Genomics Consortium"/>
            <person name="Kohler A."/>
            <person name="Kuo A."/>
            <person name="Nagy L.G."/>
            <person name="Floudas D."/>
            <person name="Copeland A."/>
            <person name="Barry K.W."/>
            <person name="Cichocki N."/>
            <person name="Veneault-Fourrey C."/>
            <person name="LaButti K."/>
            <person name="Lindquist E.A."/>
            <person name="Lipzen A."/>
            <person name="Lundell T."/>
            <person name="Morin E."/>
            <person name="Murat C."/>
            <person name="Riley R."/>
            <person name="Ohm R."/>
            <person name="Sun H."/>
            <person name="Tunlid A."/>
            <person name="Henrissat B."/>
            <person name="Grigoriev I.V."/>
            <person name="Hibbett D.S."/>
            <person name="Martin F."/>
        </authorList>
    </citation>
    <scope>NUCLEOTIDE SEQUENCE [LARGE SCALE GENOMIC DNA]</scope>
    <source>
        <strain evidence="8">441</strain>
    </source>
</reference>
<dbReference type="SUPFAM" id="SSF48065">
    <property type="entry name" value="DBL homology domain (DH-domain)"/>
    <property type="match status" value="1"/>
</dbReference>
<dbReference type="Gene3D" id="1.20.900.10">
    <property type="entry name" value="Dbl homology (DH) domain"/>
    <property type="match status" value="1"/>
</dbReference>
<dbReference type="InterPro" id="IPR011993">
    <property type="entry name" value="PH-like_dom_sf"/>
</dbReference>
<dbReference type="GO" id="GO:0005085">
    <property type="term" value="F:guanyl-nucleotide exchange factor activity"/>
    <property type="evidence" value="ECO:0007669"/>
    <property type="project" value="UniProtKB-KW"/>
</dbReference>
<feature type="region of interest" description="Disordered" evidence="3">
    <location>
        <begin position="1"/>
        <end position="149"/>
    </location>
</feature>
<keyword evidence="8" id="KW-1185">Reference proteome</keyword>
<dbReference type="Proteomes" id="UP000054018">
    <property type="component" value="Unassembled WGS sequence"/>
</dbReference>
<dbReference type="SMART" id="SM00325">
    <property type="entry name" value="RhoGEF"/>
    <property type="match status" value="1"/>
</dbReference>
<name>A0A0C9YCT2_9AGAM</name>
<evidence type="ECO:0000259" key="4">
    <source>
        <dbReference type="PROSITE" id="PS50003"/>
    </source>
</evidence>
<evidence type="ECO:0000313" key="7">
    <source>
        <dbReference type="EMBL" id="KIK22625.1"/>
    </source>
</evidence>
<dbReference type="Gene3D" id="2.30.29.30">
    <property type="entry name" value="Pleckstrin-homology domain (PH domain)/Phosphotyrosine-binding domain (PTB)"/>
    <property type="match status" value="1"/>
</dbReference>
<feature type="domain" description="PH" evidence="4">
    <location>
        <begin position="427"/>
        <end position="553"/>
    </location>
</feature>
<dbReference type="PANTHER" id="PTHR46572">
    <property type="entry name" value="RHO1 GDP-GTP EXCHANGE PROTEIN 1-RELATED"/>
    <property type="match status" value="1"/>
</dbReference>
<gene>
    <name evidence="7" type="ORF">PISMIDRAFT_680034</name>
</gene>
<dbReference type="InterPro" id="IPR041675">
    <property type="entry name" value="PH_5"/>
</dbReference>
<dbReference type="InterPro" id="IPR035899">
    <property type="entry name" value="DBL_dom_sf"/>
</dbReference>
<dbReference type="PROSITE" id="PS50003">
    <property type="entry name" value="PH_DOMAIN"/>
    <property type="match status" value="1"/>
</dbReference>